<comment type="subunit">
    <text evidence="3">Monomer.</text>
</comment>
<dbReference type="GO" id="GO:0016614">
    <property type="term" value="F:oxidoreductase activity, acting on CH-OH group of donors"/>
    <property type="evidence" value="ECO:0007669"/>
    <property type="project" value="InterPro"/>
</dbReference>
<dbReference type="Pfam" id="PF00732">
    <property type="entry name" value="GMC_oxred_N"/>
    <property type="match status" value="2"/>
</dbReference>
<evidence type="ECO:0000256" key="4">
    <source>
        <dbReference type="ARBA" id="ARBA00022630"/>
    </source>
</evidence>
<dbReference type="PROSITE" id="PS00624">
    <property type="entry name" value="GMC_OXRED_2"/>
    <property type="match status" value="1"/>
</dbReference>
<feature type="domain" description="Glucose-methanol-choline oxidoreductase N-terminal" evidence="8">
    <location>
        <begin position="128"/>
        <end position="151"/>
    </location>
</feature>
<feature type="chain" id="PRO_5040833090" description="Glucose-methanol-choline oxidoreductase N-terminal domain-containing protein" evidence="7">
    <location>
        <begin position="32"/>
        <end position="409"/>
    </location>
</feature>
<dbReference type="GO" id="GO:0050660">
    <property type="term" value="F:flavin adenine dinucleotide binding"/>
    <property type="evidence" value="ECO:0007669"/>
    <property type="project" value="InterPro"/>
</dbReference>
<comment type="caution">
    <text evidence="10">The sequence shown here is derived from an EMBL/GenBank/DDBJ whole genome shotgun (WGS) entry which is preliminary data.</text>
</comment>
<dbReference type="PANTHER" id="PTHR11552:SF147">
    <property type="entry name" value="CHOLINE DEHYDROGENASE, MITOCHONDRIAL"/>
    <property type="match status" value="1"/>
</dbReference>
<dbReference type="InterPro" id="IPR012132">
    <property type="entry name" value="GMC_OxRdtase"/>
</dbReference>
<dbReference type="EMBL" id="JANBPK010000706">
    <property type="protein sequence ID" value="KAJ2935065.1"/>
    <property type="molecule type" value="Genomic_DNA"/>
</dbReference>
<organism evidence="10 11">
    <name type="scientific">Candolleomyces eurysporus</name>
    <dbReference type="NCBI Taxonomy" id="2828524"/>
    <lineage>
        <taxon>Eukaryota</taxon>
        <taxon>Fungi</taxon>
        <taxon>Dikarya</taxon>
        <taxon>Basidiomycota</taxon>
        <taxon>Agaricomycotina</taxon>
        <taxon>Agaricomycetes</taxon>
        <taxon>Agaricomycetidae</taxon>
        <taxon>Agaricales</taxon>
        <taxon>Agaricineae</taxon>
        <taxon>Psathyrellaceae</taxon>
        <taxon>Candolleomyces</taxon>
    </lineage>
</organism>
<dbReference type="Gene3D" id="3.50.50.60">
    <property type="entry name" value="FAD/NAD(P)-binding domain"/>
    <property type="match status" value="2"/>
</dbReference>
<dbReference type="OrthoDB" id="269227at2759"/>
<evidence type="ECO:0000313" key="11">
    <source>
        <dbReference type="Proteomes" id="UP001140091"/>
    </source>
</evidence>
<evidence type="ECO:0000256" key="5">
    <source>
        <dbReference type="ARBA" id="ARBA00022827"/>
    </source>
</evidence>
<dbReference type="PANTHER" id="PTHR11552">
    <property type="entry name" value="GLUCOSE-METHANOL-CHOLINE GMC OXIDOREDUCTASE"/>
    <property type="match status" value="1"/>
</dbReference>
<dbReference type="InterPro" id="IPR036188">
    <property type="entry name" value="FAD/NAD-bd_sf"/>
</dbReference>
<dbReference type="PROSITE" id="PS00623">
    <property type="entry name" value="GMC_OXRED_1"/>
    <property type="match status" value="1"/>
</dbReference>
<reference evidence="10" key="1">
    <citation type="submission" date="2022-06" db="EMBL/GenBank/DDBJ databases">
        <title>Genome Sequence of Candolleomyces eurysporus.</title>
        <authorList>
            <person name="Buettner E."/>
        </authorList>
    </citation>
    <scope>NUCLEOTIDE SEQUENCE</scope>
    <source>
        <strain evidence="10">VTCC 930004</strain>
    </source>
</reference>
<feature type="domain" description="Glucose-methanol-choline oxidoreductase N-terminal" evidence="9">
    <location>
        <begin position="277"/>
        <end position="291"/>
    </location>
</feature>
<keyword evidence="4 6" id="KW-0285">Flavoprotein</keyword>
<keyword evidence="7" id="KW-0732">Signal</keyword>
<dbReference type="SUPFAM" id="SSF51905">
    <property type="entry name" value="FAD/NAD(P)-binding domain"/>
    <property type="match status" value="1"/>
</dbReference>
<evidence type="ECO:0000256" key="6">
    <source>
        <dbReference type="RuleBase" id="RU003968"/>
    </source>
</evidence>
<feature type="signal peptide" evidence="7">
    <location>
        <begin position="1"/>
        <end position="31"/>
    </location>
</feature>
<evidence type="ECO:0000259" key="8">
    <source>
        <dbReference type="PROSITE" id="PS00623"/>
    </source>
</evidence>
<gene>
    <name evidence="10" type="ORF">H1R20_g1990</name>
</gene>
<protein>
    <recommendedName>
        <fullName evidence="8 9">Glucose-methanol-choline oxidoreductase N-terminal domain-containing protein</fullName>
    </recommendedName>
</protein>
<name>A0A9W8JQL8_9AGAR</name>
<comment type="cofactor">
    <cofactor evidence="1">
        <name>FAD</name>
        <dbReference type="ChEBI" id="CHEBI:57692"/>
    </cofactor>
</comment>
<evidence type="ECO:0000256" key="7">
    <source>
        <dbReference type="SAM" id="SignalP"/>
    </source>
</evidence>
<evidence type="ECO:0000256" key="3">
    <source>
        <dbReference type="ARBA" id="ARBA00011245"/>
    </source>
</evidence>
<feature type="non-terminal residue" evidence="10">
    <location>
        <position position="1"/>
    </location>
</feature>
<dbReference type="AlphaFoldDB" id="A0A9W8JQL8"/>
<dbReference type="Proteomes" id="UP001140091">
    <property type="component" value="Unassembled WGS sequence"/>
</dbReference>
<comment type="similarity">
    <text evidence="2 6">Belongs to the GMC oxidoreductase family.</text>
</comment>
<accession>A0A9W8JQL8</accession>
<proteinExistence type="inferred from homology"/>
<evidence type="ECO:0000313" key="10">
    <source>
        <dbReference type="EMBL" id="KAJ2935065.1"/>
    </source>
</evidence>
<sequence>MVSSVYLSRFRSLSLVLVVGVLNLQINNADAKVYQSLEEFTSDSSKGTRAYDFVLVGGGVGGSVLANRLSEDARKRVLLVEAGPDNEGVLNLTAPGLFTQIDASTFNWNYETIPQVGLGNRTIVYSRGKVLGGSSSVNAMIYTRGSKDDYDSWGKALLSSSGQNKRVWSWDALWPWMKKHERWRPPVGNRSILGQFDPKFHGYEGNVGVSLSWGGPSAFDLRALRAIEEDELELATGGGFGRGFNLELNDGNALGLCQPDSSSVLTTAKKELILTAGTIGTPHILLNSGIGHKPDLENIGVKQTVDLPEVGKGMSEHISVLLTWTRNDTAVSVDPAAALAQWQLDRTGPLAESVSAHHLVFGRFHNDWSGFKLYGDPSAGKNSAHFEVVLLEARWLYAPQISSTHLSLT</sequence>
<evidence type="ECO:0000256" key="2">
    <source>
        <dbReference type="ARBA" id="ARBA00010790"/>
    </source>
</evidence>
<dbReference type="InterPro" id="IPR000172">
    <property type="entry name" value="GMC_OxRdtase_N"/>
</dbReference>
<evidence type="ECO:0000256" key="1">
    <source>
        <dbReference type="ARBA" id="ARBA00001974"/>
    </source>
</evidence>
<keyword evidence="5 6" id="KW-0274">FAD</keyword>
<evidence type="ECO:0000259" key="9">
    <source>
        <dbReference type="PROSITE" id="PS00624"/>
    </source>
</evidence>
<keyword evidence="11" id="KW-1185">Reference proteome</keyword>
<dbReference type="Gene3D" id="3.30.560.10">
    <property type="entry name" value="Glucose Oxidase, domain 3"/>
    <property type="match status" value="2"/>
</dbReference>